<protein>
    <submittedName>
        <fullName evidence="1">Uncharacterized protein</fullName>
    </submittedName>
</protein>
<dbReference type="Gramene" id="ONIVA04G22400.1">
    <property type="protein sequence ID" value="ONIVA04G22400.1"/>
    <property type="gene ID" value="ONIVA04G22400"/>
</dbReference>
<reference evidence="1" key="2">
    <citation type="submission" date="2018-04" db="EMBL/GenBank/DDBJ databases">
        <title>OnivRS2 (Oryza nivara Reference Sequence Version 2).</title>
        <authorList>
            <person name="Zhang J."/>
            <person name="Kudrna D."/>
            <person name="Lee S."/>
            <person name="Talag J."/>
            <person name="Rajasekar S."/>
            <person name="Welchert J."/>
            <person name="Hsing Y.-I."/>
            <person name="Wing R.A."/>
        </authorList>
    </citation>
    <scope>NUCLEOTIDE SEQUENCE [LARGE SCALE GENOMIC DNA]</scope>
    <source>
        <strain evidence="1">SL10</strain>
    </source>
</reference>
<keyword evidence="2" id="KW-1185">Reference proteome</keyword>
<organism evidence="1">
    <name type="scientific">Oryza nivara</name>
    <name type="common">Indian wild rice</name>
    <name type="synonym">Oryza sativa f. spontanea</name>
    <dbReference type="NCBI Taxonomy" id="4536"/>
    <lineage>
        <taxon>Eukaryota</taxon>
        <taxon>Viridiplantae</taxon>
        <taxon>Streptophyta</taxon>
        <taxon>Embryophyta</taxon>
        <taxon>Tracheophyta</taxon>
        <taxon>Spermatophyta</taxon>
        <taxon>Magnoliopsida</taxon>
        <taxon>Liliopsida</taxon>
        <taxon>Poales</taxon>
        <taxon>Poaceae</taxon>
        <taxon>BOP clade</taxon>
        <taxon>Oryzoideae</taxon>
        <taxon>Oryzeae</taxon>
        <taxon>Oryzinae</taxon>
        <taxon>Oryza</taxon>
    </lineage>
</organism>
<reference evidence="1" key="1">
    <citation type="submission" date="2015-04" db="UniProtKB">
        <authorList>
            <consortium name="EnsemblPlants"/>
        </authorList>
    </citation>
    <scope>IDENTIFICATION</scope>
    <source>
        <strain evidence="1">SL10</strain>
    </source>
</reference>
<dbReference type="EnsemblPlants" id="ONIVA04G22400.1">
    <property type="protein sequence ID" value="ONIVA04G22400.1"/>
    <property type="gene ID" value="ONIVA04G22400"/>
</dbReference>
<dbReference type="Proteomes" id="UP000006591">
    <property type="component" value="Chromosome 4"/>
</dbReference>
<proteinExistence type="predicted"/>
<name>A0A0E0H581_ORYNI</name>
<dbReference type="AlphaFoldDB" id="A0A0E0H581"/>
<dbReference type="HOGENOM" id="CLU_2816828_0_0_1"/>
<evidence type="ECO:0000313" key="1">
    <source>
        <dbReference type="EnsemblPlants" id="ONIVA04G22400.1"/>
    </source>
</evidence>
<sequence length="67" mass="7093">MWVCISTCSISSFPQIHSHPEVLGAAAPEAGGGAALQRGREQVAAQLLGVARSKLRLRLLGEAGRRR</sequence>
<accession>A0A0E0H581</accession>
<evidence type="ECO:0000313" key="2">
    <source>
        <dbReference type="Proteomes" id="UP000006591"/>
    </source>
</evidence>